<evidence type="ECO:0000256" key="2">
    <source>
        <dbReference type="ARBA" id="ARBA00022679"/>
    </source>
</evidence>
<dbReference type="Gene3D" id="3.30.70.890">
    <property type="entry name" value="GHMP kinase, C-terminal domain"/>
    <property type="match status" value="1"/>
</dbReference>
<dbReference type="PROSITE" id="PS00106">
    <property type="entry name" value="GALACTOKINASE"/>
    <property type="match status" value="1"/>
</dbReference>
<dbReference type="Pfam" id="PF08544">
    <property type="entry name" value="GHMP_kinases_C"/>
    <property type="match status" value="1"/>
</dbReference>
<keyword evidence="13" id="KW-1185">Reference proteome</keyword>
<dbReference type="InterPro" id="IPR036554">
    <property type="entry name" value="GHMP_kinase_C_sf"/>
</dbReference>
<sequence length="418" mass="45714">QPEQVTMEDCLGRTASLEELHHEVESLFLREFGCKPDSVVYAPGRVNIIGEHTDYNDGFVLPMALPLVTMMAGKRIESNVVNVVTGGKDVTTRLTPGSPKDICVSFPVPDPKQERRDGAQRIPDVEWANYVKGVLVNYKRLCGAFNSAIVSTVPLGGGLSSSAALEVATYTLLEQLFPIDHPVTPVEKALACQEAEHVYANVPCGIMDQFVSVMATENHLLCIDCESMRVTQVPFQNPHVVVLITNSNVRHNLGSSEYPVRRQQCEAASKAMGKRSLRLCTLEDLEAAGIEDETIKRRAHHVISENARVQQAIESLKTTDYYRLGALMNESHASLREDFAVSCPEIDLLVDIAQRQPGVYGSRITGGGFGGCTVTLVKRSHVDDLMKAIYDGYASPERRPTFYVCNASGGAAVFNTGT</sequence>
<dbReference type="GO" id="GO:0006012">
    <property type="term" value="P:galactose metabolic process"/>
    <property type="evidence" value="ECO:0007669"/>
    <property type="project" value="InterPro"/>
</dbReference>
<dbReference type="Gene3D" id="3.30.230.10">
    <property type="match status" value="1"/>
</dbReference>
<dbReference type="InterPro" id="IPR014721">
    <property type="entry name" value="Ribsml_uS5_D2-typ_fold_subgr"/>
</dbReference>
<dbReference type="InterPro" id="IPR006203">
    <property type="entry name" value="GHMP_knse_ATP-bd_CS"/>
</dbReference>
<dbReference type="GO" id="GO:0004335">
    <property type="term" value="F:galactokinase activity"/>
    <property type="evidence" value="ECO:0007669"/>
    <property type="project" value="InterPro"/>
</dbReference>
<evidence type="ECO:0000256" key="3">
    <source>
        <dbReference type="ARBA" id="ARBA00022723"/>
    </source>
</evidence>
<keyword evidence="3" id="KW-0479">Metal-binding</keyword>
<dbReference type="FunFam" id="3.30.70.890:FF:000001">
    <property type="entry name" value="Galactokinase"/>
    <property type="match status" value="1"/>
</dbReference>
<dbReference type="InterPro" id="IPR020568">
    <property type="entry name" value="Ribosomal_Su5_D2-typ_SF"/>
</dbReference>
<dbReference type="SUPFAM" id="SSF54211">
    <property type="entry name" value="Ribosomal protein S5 domain 2-like"/>
    <property type="match status" value="1"/>
</dbReference>
<evidence type="ECO:0000256" key="5">
    <source>
        <dbReference type="ARBA" id="ARBA00022777"/>
    </source>
</evidence>
<evidence type="ECO:0000256" key="8">
    <source>
        <dbReference type="ARBA" id="ARBA00023277"/>
    </source>
</evidence>
<keyword evidence="4" id="KW-0547">Nucleotide-binding</keyword>
<gene>
    <name evidence="12" type="ORF">BOX15_Mlig018066g8</name>
</gene>
<comment type="similarity">
    <text evidence="1">Belongs to the GHMP kinase family. GalK subfamily.</text>
</comment>
<keyword evidence="6" id="KW-0067">ATP-binding</keyword>
<dbReference type="AlphaFoldDB" id="A0A267FMD9"/>
<comment type="caution">
    <text evidence="12">The sequence shown here is derived from an EMBL/GenBank/DDBJ whole genome shotgun (WGS) entry which is preliminary data.</text>
</comment>
<dbReference type="Proteomes" id="UP000215902">
    <property type="component" value="Unassembled WGS sequence"/>
</dbReference>
<feature type="non-terminal residue" evidence="12">
    <location>
        <position position="1"/>
    </location>
</feature>
<dbReference type="GO" id="GO:0005524">
    <property type="term" value="F:ATP binding"/>
    <property type="evidence" value="ECO:0007669"/>
    <property type="project" value="UniProtKB-KW"/>
</dbReference>
<evidence type="ECO:0000256" key="7">
    <source>
        <dbReference type="ARBA" id="ARBA00022842"/>
    </source>
</evidence>
<keyword evidence="8" id="KW-0119">Carbohydrate metabolism</keyword>
<evidence type="ECO:0000259" key="11">
    <source>
        <dbReference type="Pfam" id="PF10509"/>
    </source>
</evidence>
<dbReference type="PIRSF" id="PIRSF000530">
    <property type="entry name" value="Galactokinase"/>
    <property type="match status" value="1"/>
</dbReference>
<evidence type="ECO:0000256" key="4">
    <source>
        <dbReference type="ARBA" id="ARBA00022741"/>
    </source>
</evidence>
<organism evidence="12 13">
    <name type="scientific">Macrostomum lignano</name>
    <dbReference type="NCBI Taxonomy" id="282301"/>
    <lineage>
        <taxon>Eukaryota</taxon>
        <taxon>Metazoa</taxon>
        <taxon>Spiralia</taxon>
        <taxon>Lophotrochozoa</taxon>
        <taxon>Platyhelminthes</taxon>
        <taxon>Rhabditophora</taxon>
        <taxon>Macrostomorpha</taxon>
        <taxon>Macrostomida</taxon>
        <taxon>Macrostomidae</taxon>
        <taxon>Macrostomum</taxon>
    </lineage>
</organism>
<dbReference type="InterPro" id="IPR006204">
    <property type="entry name" value="GHMP_kinase_N_dom"/>
</dbReference>
<dbReference type="InterPro" id="IPR019741">
    <property type="entry name" value="Galactokinase_CS"/>
</dbReference>
<dbReference type="EMBL" id="NIVC01000911">
    <property type="protein sequence ID" value="PAA74958.1"/>
    <property type="molecule type" value="Genomic_DNA"/>
</dbReference>
<dbReference type="GO" id="GO:0046872">
    <property type="term" value="F:metal ion binding"/>
    <property type="evidence" value="ECO:0007669"/>
    <property type="project" value="UniProtKB-KW"/>
</dbReference>
<feature type="domain" description="GHMP kinase N-terminal" evidence="9">
    <location>
        <begin position="129"/>
        <end position="214"/>
    </location>
</feature>
<evidence type="ECO:0000313" key="13">
    <source>
        <dbReference type="Proteomes" id="UP000215902"/>
    </source>
</evidence>
<evidence type="ECO:0000259" key="10">
    <source>
        <dbReference type="Pfam" id="PF08544"/>
    </source>
</evidence>
<name>A0A267FMD9_9PLAT</name>
<evidence type="ECO:0000256" key="1">
    <source>
        <dbReference type="ARBA" id="ARBA00006566"/>
    </source>
</evidence>
<evidence type="ECO:0008006" key="14">
    <source>
        <dbReference type="Google" id="ProtNLM"/>
    </source>
</evidence>
<evidence type="ECO:0000259" key="9">
    <source>
        <dbReference type="Pfam" id="PF00288"/>
    </source>
</evidence>
<keyword evidence="5" id="KW-0418">Kinase</keyword>
<feature type="domain" description="Galactokinase N-terminal" evidence="11">
    <location>
        <begin position="27"/>
        <end position="74"/>
    </location>
</feature>
<dbReference type="PANTHER" id="PTHR10457">
    <property type="entry name" value="MEVALONATE KINASE/GALACTOKINASE"/>
    <property type="match status" value="1"/>
</dbReference>
<dbReference type="Pfam" id="PF10509">
    <property type="entry name" value="GalKase_gal_bdg"/>
    <property type="match status" value="1"/>
</dbReference>
<dbReference type="InterPro" id="IPR019539">
    <property type="entry name" value="GalKase_N"/>
</dbReference>
<reference evidence="12 13" key="1">
    <citation type="submission" date="2017-06" db="EMBL/GenBank/DDBJ databases">
        <title>A platform for efficient transgenesis in Macrostomum lignano, a flatworm model organism for stem cell research.</title>
        <authorList>
            <person name="Berezikov E."/>
        </authorList>
    </citation>
    <scope>NUCLEOTIDE SEQUENCE [LARGE SCALE GENOMIC DNA]</scope>
    <source>
        <strain evidence="12">DV1</strain>
        <tissue evidence="12">Whole organism</tissue>
    </source>
</reference>
<dbReference type="SUPFAM" id="SSF55060">
    <property type="entry name" value="GHMP Kinase, C-terminal domain"/>
    <property type="match status" value="1"/>
</dbReference>
<dbReference type="PANTHER" id="PTHR10457:SF7">
    <property type="entry name" value="GALACTOKINASE-RELATED"/>
    <property type="match status" value="1"/>
</dbReference>
<feature type="domain" description="GHMP kinase C-terminal" evidence="10">
    <location>
        <begin position="312"/>
        <end position="389"/>
    </location>
</feature>
<keyword evidence="7" id="KW-0460">Magnesium</keyword>
<evidence type="ECO:0000313" key="12">
    <source>
        <dbReference type="EMBL" id="PAA74958.1"/>
    </source>
</evidence>
<dbReference type="PRINTS" id="PR00959">
    <property type="entry name" value="MEVGALKINASE"/>
</dbReference>
<protein>
    <recommendedName>
        <fullName evidence="14">Galactokinase</fullName>
    </recommendedName>
</protein>
<dbReference type="GO" id="GO:0005829">
    <property type="term" value="C:cytosol"/>
    <property type="evidence" value="ECO:0007669"/>
    <property type="project" value="TreeGrafter"/>
</dbReference>
<dbReference type="InterPro" id="IPR006206">
    <property type="entry name" value="Mevalonate/galactokinase"/>
</dbReference>
<dbReference type="PRINTS" id="PR00473">
    <property type="entry name" value="GALCTOKINASE"/>
</dbReference>
<dbReference type="FunFam" id="3.30.230.10:FF:000040">
    <property type="entry name" value="Galactokinase 1"/>
    <property type="match status" value="1"/>
</dbReference>
<dbReference type="STRING" id="282301.A0A267FMD9"/>
<dbReference type="NCBIfam" id="TIGR00131">
    <property type="entry name" value="gal_kin"/>
    <property type="match status" value="1"/>
</dbReference>
<dbReference type="InterPro" id="IPR013750">
    <property type="entry name" value="GHMP_kinase_C_dom"/>
</dbReference>
<proteinExistence type="inferred from homology"/>
<keyword evidence="2" id="KW-0808">Transferase</keyword>
<dbReference type="InterPro" id="IPR000705">
    <property type="entry name" value="Galactokinase"/>
</dbReference>
<dbReference type="OrthoDB" id="275179at2759"/>
<dbReference type="Pfam" id="PF00288">
    <property type="entry name" value="GHMP_kinases_N"/>
    <property type="match status" value="1"/>
</dbReference>
<dbReference type="PROSITE" id="PS00627">
    <property type="entry name" value="GHMP_KINASES_ATP"/>
    <property type="match status" value="1"/>
</dbReference>
<accession>A0A267FMD9</accession>
<evidence type="ECO:0000256" key="6">
    <source>
        <dbReference type="ARBA" id="ARBA00022840"/>
    </source>
</evidence>